<sequence length="574" mass="62806">MADKQPLLVIHQHGKELPHIEEYDTSALHNAPHESYLAASAAAARQRRRQAARRVHFLGLLLLLVTGFYTHGFGLPRLASTFCHRSSGHLHDRPGSGGFLHIGSTPLEGPLILPDSPQCVLRDGSSEPHTYPLTSYPLTFGHDHNLTVLQNASRHIDLPDGPPDNDDDGLKFFWQQVHTTGEVVVRKTGDEKEPSVEVEAVSSDERIRIKVVFDEETQRLSVVVDERIWVEREQWRDGRGACLVVRVTVWVPAAHLETFRVGAVHLGVQLLEDLHLVVDDAARLTSVVGSIVAARSLKSESSGQPASSKNEKKHCHDVESFTFDPEYLFEATKLDLTTTSGSIRGPWSLLDRLHIASVSGSVSVAVRAKGEEKDYEDLADLRIETVSGSIGFEEVKADEQDSAPRPHRLSLSTKSGTVNGSGSFAELGHVSSISGSVAVALTPRKLAVESSSDDERAKLELSTVSGKTDVYLLKEARNEPIDFLNSSHHAVSGAISLHYPASWVGDIHMETLSGKLVAEGKDVHVVPDNSPSWPPKLRRKLDAVKESRHGKDDSQRSSLKANTVSGNVELSFPE</sequence>
<dbReference type="EMBL" id="CAWUOM010000185">
    <property type="protein sequence ID" value="CAK7274830.1"/>
    <property type="molecule type" value="Genomic_DNA"/>
</dbReference>
<evidence type="ECO:0000256" key="1">
    <source>
        <dbReference type="SAM" id="MobiDB-lite"/>
    </source>
</evidence>
<evidence type="ECO:0008006" key="5">
    <source>
        <dbReference type="Google" id="ProtNLM"/>
    </source>
</evidence>
<evidence type="ECO:0000256" key="2">
    <source>
        <dbReference type="SAM" id="Phobius"/>
    </source>
</evidence>
<feature type="transmembrane region" description="Helical" evidence="2">
    <location>
        <begin position="55"/>
        <end position="75"/>
    </location>
</feature>
<feature type="compositionally biased region" description="Polar residues" evidence="1">
    <location>
        <begin position="556"/>
        <end position="568"/>
    </location>
</feature>
<keyword evidence="2" id="KW-0812">Transmembrane</keyword>
<keyword evidence="4" id="KW-1185">Reference proteome</keyword>
<organism evidence="3 4">
    <name type="scientific">Sporothrix epigloea</name>
    <dbReference type="NCBI Taxonomy" id="1892477"/>
    <lineage>
        <taxon>Eukaryota</taxon>
        <taxon>Fungi</taxon>
        <taxon>Dikarya</taxon>
        <taxon>Ascomycota</taxon>
        <taxon>Pezizomycotina</taxon>
        <taxon>Sordariomycetes</taxon>
        <taxon>Sordariomycetidae</taxon>
        <taxon>Ophiostomatales</taxon>
        <taxon>Ophiostomataceae</taxon>
        <taxon>Sporothrix</taxon>
    </lineage>
</organism>
<name>A0ABP0E2P5_9PEZI</name>
<evidence type="ECO:0000313" key="4">
    <source>
        <dbReference type="Proteomes" id="UP001642501"/>
    </source>
</evidence>
<feature type="region of interest" description="Disordered" evidence="1">
    <location>
        <begin position="527"/>
        <end position="574"/>
    </location>
</feature>
<proteinExistence type="predicted"/>
<protein>
    <recommendedName>
        <fullName evidence="5">Adhesin domain-containing protein</fullName>
    </recommendedName>
</protein>
<keyword evidence="2" id="KW-1133">Transmembrane helix</keyword>
<reference evidence="3 4" key="1">
    <citation type="submission" date="2024-01" db="EMBL/GenBank/DDBJ databases">
        <authorList>
            <person name="Allen C."/>
            <person name="Tagirdzhanova G."/>
        </authorList>
    </citation>
    <scope>NUCLEOTIDE SEQUENCE [LARGE SCALE GENOMIC DNA]</scope>
    <source>
        <strain evidence="3 4">CBS 573.63</strain>
    </source>
</reference>
<gene>
    <name evidence="3" type="ORF">SEPCBS57363_006365</name>
</gene>
<evidence type="ECO:0000313" key="3">
    <source>
        <dbReference type="EMBL" id="CAK7274830.1"/>
    </source>
</evidence>
<comment type="caution">
    <text evidence="3">The sequence shown here is derived from an EMBL/GenBank/DDBJ whole genome shotgun (WGS) entry which is preliminary data.</text>
</comment>
<accession>A0ABP0E2P5</accession>
<dbReference type="Proteomes" id="UP001642501">
    <property type="component" value="Unassembled WGS sequence"/>
</dbReference>
<keyword evidence="2" id="KW-0472">Membrane</keyword>
<feature type="compositionally biased region" description="Basic and acidic residues" evidence="1">
    <location>
        <begin position="540"/>
        <end position="555"/>
    </location>
</feature>